<name>E3USW0_ENTFC</name>
<dbReference type="EMBL" id="HM565198">
    <property type="protein sequence ID" value="ADO66937.1"/>
    <property type="molecule type" value="Genomic_DNA"/>
</dbReference>
<sequence length="134" mass="16301">MNEIERATMLQKIKLEQKYKEEVRQFKFAEKKLLASDNLRPDLTKEKIISVAKNQEKQRKRLIEGYKHYENKLNRLIDVQEILQELDRNGLFDLSGYHLIDREEKLTDKIEKYEKEVEENQQKNAKEKRKEHEI</sequence>
<evidence type="ECO:0000313" key="2">
    <source>
        <dbReference type="EMBL" id="ADO66937.1"/>
    </source>
</evidence>
<keyword evidence="1" id="KW-0175">Coiled coil</keyword>
<reference evidence="2" key="1">
    <citation type="journal article" date="2011" name="Int. J. Med. Microbiol.">
        <title>A multiresistance megaplasmid pLG1 bearing a hylEfm genomic island in hospital Enterococcus faecium isolates.</title>
        <authorList>
            <person name="Laverde Gomez J.A."/>
            <person name="van Schaik W."/>
            <person name="Freitas A.R."/>
            <person name="Coque T.M."/>
            <person name="Weaver K.E."/>
            <person name="Francia M.V."/>
            <person name="Witte W."/>
            <person name="Werner G."/>
        </authorList>
    </citation>
    <scope>NUCLEOTIDE SEQUENCE</scope>
    <source>
        <strain evidence="2">64/3xUW2774</strain>
        <plasmid evidence="2">pLG1</plasmid>
    </source>
</reference>
<organism evidence="2">
    <name type="scientific">Enterococcus faecium</name>
    <name type="common">Streptococcus faecium</name>
    <dbReference type="NCBI Taxonomy" id="1352"/>
    <lineage>
        <taxon>Bacteria</taxon>
        <taxon>Bacillati</taxon>
        <taxon>Bacillota</taxon>
        <taxon>Bacilli</taxon>
        <taxon>Lactobacillales</taxon>
        <taxon>Enterococcaceae</taxon>
        <taxon>Enterococcus</taxon>
    </lineage>
</organism>
<evidence type="ECO:0000256" key="1">
    <source>
        <dbReference type="SAM" id="Coils"/>
    </source>
</evidence>
<accession>E3USW0</accession>
<keyword evidence="2" id="KW-0614">Plasmid</keyword>
<feature type="coiled-coil region" evidence="1">
    <location>
        <begin position="12"/>
        <end position="130"/>
    </location>
</feature>
<proteinExistence type="predicted"/>
<dbReference type="AlphaFoldDB" id="E3USW0"/>
<gene>
    <name evidence="2" type="ORF">pLG1-0183</name>
</gene>
<protein>
    <submittedName>
        <fullName evidence="2">Uncharacterized protein</fullName>
    </submittedName>
</protein>
<geneLocation type="plasmid" evidence="2">
    <name>pLG1</name>
</geneLocation>